<dbReference type="EMBL" id="UOEU01000240">
    <property type="protein sequence ID" value="VAW31524.1"/>
    <property type="molecule type" value="Genomic_DNA"/>
</dbReference>
<name>A0A3B0VIP0_9ZZZZ</name>
<protein>
    <recommendedName>
        <fullName evidence="2">G5 domain-containing protein</fullName>
    </recommendedName>
</protein>
<dbReference type="AlphaFoldDB" id="A0A3B0VIP0"/>
<proteinExistence type="predicted"/>
<sequence length="65" mass="7308">MLRKRTFLILALFLTGLFLVACSPQTVEVTRVVEVQGETVTETIEVTRIVEGETITEEIEVTRVV</sequence>
<evidence type="ECO:0000313" key="1">
    <source>
        <dbReference type="EMBL" id="VAW31524.1"/>
    </source>
</evidence>
<accession>A0A3B0VIP0</accession>
<dbReference type="PROSITE" id="PS51257">
    <property type="entry name" value="PROKAR_LIPOPROTEIN"/>
    <property type="match status" value="1"/>
</dbReference>
<evidence type="ECO:0008006" key="2">
    <source>
        <dbReference type="Google" id="ProtNLM"/>
    </source>
</evidence>
<organism evidence="1">
    <name type="scientific">hydrothermal vent metagenome</name>
    <dbReference type="NCBI Taxonomy" id="652676"/>
    <lineage>
        <taxon>unclassified sequences</taxon>
        <taxon>metagenomes</taxon>
        <taxon>ecological metagenomes</taxon>
    </lineage>
</organism>
<reference evidence="1" key="1">
    <citation type="submission" date="2018-06" db="EMBL/GenBank/DDBJ databases">
        <authorList>
            <person name="Zhirakovskaya E."/>
        </authorList>
    </citation>
    <scope>NUCLEOTIDE SEQUENCE</scope>
</reference>
<gene>
    <name evidence="1" type="ORF">MNBD_CHLOROFLEXI01-4300</name>
</gene>